<dbReference type="InterPro" id="IPR031408">
    <property type="entry name" value="NRIP1_RD4"/>
</dbReference>
<keyword evidence="5" id="KW-0675">Receptor</keyword>
<feature type="domain" description="Nuclear receptor-interacting protein 1 repression" evidence="3">
    <location>
        <begin position="433"/>
        <end position="748"/>
    </location>
</feature>
<dbReference type="Pfam" id="PF15690">
    <property type="entry name" value="NRIP1_repr_4"/>
    <property type="match status" value="1"/>
</dbReference>
<feature type="compositionally biased region" description="Basic and acidic residues" evidence="1">
    <location>
        <begin position="159"/>
        <end position="194"/>
    </location>
</feature>
<feature type="region of interest" description="Disordered" evidence="1">
    <location>
        <begin position="498"/>
        <end position="521"/>
    </location>
</feature>
<feature type="region of interest" description="Disordered" evidence="1">
    <location>
        <begin position="318"/>
        <end position="393"/>
    </location>
</feature>
<feature type="region of interest" description="Disordered" evidence="1">
    <location>
        <begin position="143"/>
        <end position="253"/>
    </location>
</feature>
<feature type="domain" description="Nuclear receptor-interacting protein 1 repression" evidence="2">
    <location>
        <begin position="27"/>
        <end position="167"/>
    </location>
</feature>
<reference evidence="6 8" key="2">
    <citation type="submission" date="2019-04" db="EMBL/GenBank/DDBJ databases">
        <authorList>
            <consortium name="Wellcome Sanger Institute Data Sharing"/>
        </authorList>
    </citation>
    <scope>NUCLEOTIDE SEQUENCE [LARGE SCALE GENOMIC DNA]</scope>
</reference>
<feature type="compositionally biased region" description="Low complexity" evidence="1">
    <location>
        <begin position="147"/>
        <end position="158"/>
    </location>
</feature>
<sequence length="1104" mass="120371">MTHGEEPGSETHQDSVVLTYLEGLLMHQVAGRPGSTVTQRPEAGRSSQEQSDRAVRGTPPTHDSSQQDRRVSLGTVPRHFKKARLLHSETLREPERQTACAPNGGLNGQAVVHRSGAPDSSTQGENTLLASLLQSFSSRLQGVAMAQPDLKQPDLQQPDSKKADPKQPDLKQQDLKQLDQKQQDGGVHESEWVNKEAAGQCRETASSRLKGLMRKSKTKNHSNVPYCRRSAQDSSTESPRAPQGSKQRTTVDSCAARLKAVASLSKVRSSPGSSPKPSVACSQLALLLSSEAHLQQYSREHALKAQLSSRLASERLAAMATQKTQDKPEPGVGQPEVTPHTASSLKAEQSMLPQPALDSSKRRPSPDPGQRRMANASLPFRVRRPFDRHGTRPSQTCSSLLLLLLNSHNTHKQNISNVHLEKDNGVLSSHRSPLLSDSEHSSHENGFTKDSSDAESSYSCCSPIDLSVRNRISDPALGSSSSSLDKLTESLISKWKPEASRPKVRDTEELKGSPDEKSPRKVTLVQLLQNHKSSGKLNKSPEDLSDFQQDTVPKVNSVSAGPFTPATCFEEARSESPSSALTGRTPQLLSSFSHGREANGTASPYALYTSSHVQSTPLDLCKSKSHLSESVPEPAFSASKLLQNLAQCGLQTASPSPPLNAPRPSKRSSSSHELQTEKPVTLLERLSAPVARNQSPVLEAPHGSNLPCLPELSPPISEIENLLERRTVLQLLLSNATSKEKLGGKSCKDTAASGSARPPDKSVTCDHISRPLPDIKIKAEPEEESLSREAEGVQRSQRESDRHSLALLPQRDVKSEPPPTDAFPKDGLLSQLLKQQPRNLHANMHSDVCIGPVKEERQEHHPLVVPKKRRICVELESQLNGQPSQACGGRDADPVPRAPEWHSVKKPASPRQVDPLINCLANDGRTFNVLKQLLLSDNCLRDPARSSGTASPPSLLGARHDLGSVQWHPSAPGLGPGDFKASPQGPHWACHPTPQDSPKTNHVPLKRASEGPVRWVVTEEQKSDSDSPRLTKSNPILYYMLQKGNTRVSRSVREQREAEPFEMRVKEEPLVNAKGRDHEQNSKDHSQSFDEKQGDNSGQLNGSL</sequence>
<keyword evidence="8" id="KW-1185">Reference proteome</keyword>
<dbReference type="GO" id="GO:0005634">
    <property type="term" value="C:nucleus"/>
    <property type="evidence" value="ECO:0007669"/>
    <property type="project" value="InterPro"/>
</dbReference>
<dbReference type="Pfam" id="PF15688">
    <property type="entry name" value="NRIP1_repr_2"/>
    <property type="match status" value="1"/>
</dbReference>
<dbReference type="InterPro" id="IPR031406">
    <property type="entry name" value="NRIP1_RD2"/>
</dbReference>
<proteinExistence type="predicted"/>
<feature type="region of interest" description="Disordered" evidence="1">
    <location>
        <begin position="650"/>
        <end position="678"/>
    </location>
</feature>
<evidence type="ECO:0000313" key="8">
    <source>
        <dbReference type="Proteomes" id="UP000694397"/>
    </source>
</evidence>
<dbReference type="GeneTree" id="ENSGT00390000007999"/>
<feature type="compositionally biased region" description="Basic residues" evidence="1">
    <location>
        <begin position="211"/>
        <end position="220"/>
    </location>
</feature>
<feature type="region of interest" description="Disordered" evidence="1">
    <location>
        <begin position="739"/>
        <end position="821"/>
    </location>
</feature>
<dbReference type="Ensembl" id="ENSSFOT00015033967.2">
    <property type="protein sequence ID" value="ENSSFOP00015033590.1"/>
    <property type="gene ID" value="ENSSFOG00015021441.2"/>
</dbReference>
<dbReference type="InterPro" id="IPR031405">
    <property type="entry name" value="NRIP1_RD1"/>
</dbReference>
<evidence type="ECO:0000259" key="3">
    <source>
        <dbReference type="Pfam" id="PF15688"/>
    </source>
</evidence>
<dbReference type="GO" id="GO:0005102">
    <property type="term" value="F:signaling receptor binding"/>
    <property type="evidence" value="ECO:0007669"/>
    <property type="project" value="InterPro"/>
</dbReference>
<reference evidence="6" key="3">
    <citation type="submission" date="2025-05" db="UniProtKB">
        <authorList>
            <consortium name="Ensembl"/>
        </authorList>
    </citation>
    <scope>IDENTIFICATION</scope>
</reference>
<feature type="compositionally biased region" description="Basic and acidic residues" evidence="1">
    <location>
        <begin position="437"/>
        <end position="452"/>
    </location>
</feature>
<evidence type="ECO:0000256" key="1">
    <source>
        <dbReference type="SAM" id="MobiDB-lite"/>
    </source>
</evidence>
<dbReference type="InterPro" id="IPR026649">
    <property type="entry name" value="NRIP1"/>
</dbReference>
<feature type="compositionally biased region" description="Polar residues" evidence="1">
    <location>
        <begin position="35"/>
        <end position="49"/>
    </location>
</feature>
<reference evidence="5 7" key="1">
    <citation type="submission" date="2015-08" db="EMBL/GenBank/DDBJ databases">
        <title>The genome of the Asian arowana (Scleropages formosus).</title>
        <authorList>
            <person name="Tan M.H."/>
            <person name="Gan H.M."/>
            <person name="Croft L.J."/>
            <person name="Austin C.M."/>
        </authorList>
    </citation>
    <scope>NUCLEOTIDE SEQUENCE [LARGE SCALE GENOMIC DNA]</scope>
    <source>
        <strain evidence="5">Aro1</strain>
    </source>
</reference>
<evidence type="ECO:0000313" key="7">
    <source>
        <dbReference type="Proteomes" id="UP000034805"/>
    </source>
</evidence>
<protein>
    <submittedName>
        <fullName evidence="6">Nuclear receptor interacting protein 1</fullName>
    </submittedName>
    <submittedName>
        <fullName evidence="5">Nuclear receptor-interacting protein 1-like</fullName>
    </submittedName>
</protein>
<feature type="compositionally biased region" description="Basic and acidic residues" evidence="1">
    <location>
        <begin position="498"/>
        <end position="519"/>
    </location>
</feature>
<dbReference type="PANTHER" id="PTHR15088">
    <property type="entry name" value="NUCLEAR FACTOR RIP140"/>
    <property type="match status" value="1"/>
</dbReference>
<feature type="domain" description="Nuclear receptor-interacting protein 1 repression" evidence="4">
    <location>
        <begin position="983"/>
        <end position="1102"/>
    </location>
</feature>
<feature type="domain" description="Nuclear receptor-interacting protein 1 repression" evidence="2">
    <location>
        <begin position="176"/>
        <end position="348"/>
    </location>
</feature>
<feature type="region of interest" description="Disordered" evidence="1">
    <location>
        <begin position="943"/>
        <end position="1008"/>
    </location>
</feature>
<name>A0A0N8K2V9_SCLFO</name>
<feature type="compositionally biased region" description="Basic and acidic residues" evidence="1">
    <location>
        <begin position="739"/>
        <end position="748"/>
    </location>
</feature>
<feature type="region of interest" description="Disordered" evidence="1">
    <location>
        <begin position="426"/>
        <end position="458"/>
    </location>
</feature>
<evidence type="ECO:0000259" key="2">
    <source>
        <dbReference type="Pfam" id="PF15687"/>
    </source>
</evidence>
<dbReference type="EMBL" id="JARO02000367">
    <property type="protein sequence ID" value="KPP78825.1"/>
    <property type="molecule type" value="Genomic_DNA"/>
</dbReference>
<dbReference type="GO" id="GO:0003712">
    <property type="term" value="F:transcription coregulator activity"/>
    <property type="evidence" value="ECO:0007669"/>
    <property type="project" value="InterPro"/>
</dbReference>
<evidence type="ECO:0000313" key="6">
    <source>
        <dbReference type="Ensembl" id="ENSSFOP00015033590.1"/>
    </source>
</evidence>
<dbReference type="OrthoDB" id="9878150at2759"/>
<feature type="compositionally biased region" description="Polar residues" evidence="1">
    <location>
        <begin position="232"/>
        <end position="252"/>
    </location>
</feature>
<evidence type="ECO:0000259" key="4">
    <source>
        <dbReference type="Pfam" id="PF15690"/>
    </source>
</evidence>
<evidence type="ECO:0000313" key="5">
    <source>
        <dbReference type="EMBL" id="KPP78825.1"/>
    </source>
</evidence>
<feature type="compositionally biased region" description="Basic and acidic residues" evidence="1">
    <location>
        <begin position="1051"/>
        <end position="1094"/>
    </location>
</feature>
<dbReference type="Proteomes" id="UP000034805">
    <property type="component" value="Unassembled WGS sequence"/>
</dbReference>
<dbReference type="Proteomes" id="UP000694397">
    <property type="component" value="Chromosome 25"/>
</dbReference>
<gene>
    <name evidence="6" type="primary">NRIP1</name>
    <name evidence="5" type="ORF">Z043_101643</name>
</gene>
<feature type="region of interest" description="Disordered" evidence="1">
    <location>
        <begin position="29"/>
        <end position="126"/>
    </location>
</feature>
<dbReference type="GO" id="GO:0006357">
    <property type="term" value="P:regulation of transcription by RNA polymerase II"/>
    <property type="evidence" value="ECO:0007669"/>
    <property type="project" value="InterPro"/>
</dbReference>
<dbReference type="KEGG" id="sfm:108921764"/>
<feature type="compositionally biased region" description="Basic and acidic residues" evidence="1">
    <location>
        <begin position="758"/>
        <end position="804"/>
    </location>
</feature>
<dbReference type="STRING" id="113540.ENSSFOP00015033590"/>
<dbReference type="PANTHER" id="PTHR15088:SF0">
    <property type="entry name" value="NUCLEAR RECEPTOR-INTERACTING PROTEIN 1"/>
    <property type="match status" value="1"/>
</dbReference>
<accession>A0A0N8K2V9</accession>
<organism evidence="5 7">
    <name type="scientific">Scleropages formosus</name>
    <name type="common">Asian bonytongue</name>
    <name type="synonym">Osteoglossum formosum</name>
    <dbReference type="NCBI Taxonomy" id="113540"/>
    <lineage>
        <taxon>Eukaryota</taxon>
        <taxon>Metazoa</taxon>
        <taxon>Chordata</taxon>
        <taxon>Craniata</taxon>
        <taxon>Vertebrata</taxon>
        <taxon>Euteleostomi</taxon>
        <taxon>Actinopterygii</taxon>
        <taxon>Neopterygii</taxon>
        <taxon>Teleostei</taxon>
        <taxon>Osteoglossocephala</taxon>
        <taxon>Osteoglossomorpha</taxon>
        <taxon>Osteoglossiformes</taxon>
        <taxon>Osteoglossidae</taxon>
        <taxon>Scleropages</taxon>
    </lineage>
</organism>
<dbReference type="AlphaFoldDB" id="A0A0N8K2V9"/>
<feature type="region of interest" description="Disordered" evidence="1">
    <location>
        <begin position="1046"/>
        <end position="1104"/>
    </location>
</feature>
<feature type="compositionally biased region" description="Polar residues" evidence="1">
    <location>
        <begin position="1095"/>
        <end position="1104"/>
    </location>
</feature>
<feature type="compositionally biased region" description="Basic and acidic residues" evidence="1">
    <location>
        <begin position="86"/>
        <end position="96"/>
    </location>
</feature>
<dbReference type="Pfam" id="PF15687">
    <property type="entry name" value="NRIP1_repr_1"/>
    <property type="match status" value="2"/>
</dbReference>